<evidence type="ECO:0000256" key="4">
    <source>
        <dbReference type="ARBA" id="ARBA00022692"/>
    </source>
</evidence>
<keyword evidence="5 8" id="KW-1133">Transmembrane helix</keyword>
<keyword evidence="4 8" id="KW-0812">Transmembrane</keyword>
<evidence type="ECO:0000313" key="10">
    <source>
        <dbReference type="Proteomes" id="UP000095401"/>
    </source>
</evidence>
<gene>
    <name evidence="9" type="ORF">BI364_14400</name>
</gene>
<dbReference type="GO" id="GO:0015627">
    <property type="term" value="C:type II protein secretion system complex"/>
    <property type="evidence" value="ECO:0007669"/>
    <property type="project" value="InterPro"/>
</dbReference>
<dbReference type="PANTHER" id="PTHR30093">
    <property type="entry name" value="GENERAL SECRETION PATHWAY PROTEIN G"/>
    <property type="match status" value="1"/>
</dbReference>
<keyword evidence="7" id="KW-0281">Fimbrium</keyword>
<protein>
    <recommendedName>
        <fullName evidence="11">Prepilin-type N-terminal cleavage/methylation domain-containing protein</fullName>
    </recommendedName>
</protein>
<evidence type="ECO:0000256" key="1">
    <source>
        <dbReference type="ARBA" id="ARBA00004167"/>
    </source>
</evidence>
<dbReference type="GO" id="GO:0043107">
    <property type="term" value="P:type IV pilus-dependent motility"/>
    <property type="evidence" value="ECO:0007669"/>
    <property type="project" value="TreeGrafter"/>
</dbReference>
<keyword evidence="6 8" id="KW-0472">Membrane</keyword>
<dbReference type="InterPro" id="IPR002416">
    <property type="entry name" value="T2SS_protein-GspH"/>
</dbReference>
<evidence type="ECO:0000256" key="3">
    <source>
        <dbReference type="ARBA" id="ARBA00022481"/>
    </source>
</evidence>
<dbReference type="Proteomes" id="UP000095401">
    <property type="component" value="Chromosome"/>
</dbReference>
<dbReference type="GO" id="GO:0016020">
    <property type="term" value="C:membrane"/>
    <property type="evidence" value="ECO:0007669"/>
    <property type="project" value="UniProtKB-SubCell"/>
</dbReference>
<reference evidence="10" key="1">
    <citation type="submission" date="2016-09" db="EMBL/GenBank/DDBJ databases">
        <title>Acidihalobacter prosperus F5.</title>
        <authorList>
            <person name="Khaleque H.N."/>
            <person name="Ramsay J.P."/>
            <person name="Kaksonen A.H."/>
            <person name="Boxall N.J."/>
            <person name="Watkin E.L.J."/>
        </authorList>
    </citation>
    <scope>NUCLEOTIDE SEQUENCE [LARGE SCALE GENOMIC DNA]</scope>
    <source>
        <strain evidence="10">F5</strain>
    </source>
</reference>
<feature type="transmembrane region" description="Helical" evidence="8">
    <location>
        <begin position="12"/>
        <end position="32"/>
    </location>
</feature>
<keyword evidence="3" id="KW-0488">Methylation</keyword>
<dbReference type="GO" id="GO:0015628">
    <property type="term" value="P:protein secretion by the type II secretion system"/>
    <property type="evidence" value="ECO:0007669"/>
    <property type="project" value="InterPro"/>
</dbReference>
<dbReference type="InterPro" id="IPR012902">
    <property type="entry name" value="N_methyl_site"/>
</dbReference>
<evidence type="ECO:0000256" key="7">
    <source>
        <dbReference type="RuleBase" id="RU000389"/>
    </source>
</evidence>
<dbReference type="EMBL" id="CP017415">
    <property type="protein sequence ID" value="AOU98984.1"/>
    <property type="molecule type" value="Genomic_DNA"/>
</dbReference>
<evidence type="ECO:0000256" key="5">
    <source>
        <dbReference type="ARBA" id="ARBA00022989"/>
    </source>
</evidence>
<dbReference type="NCBIfam" id="TIGR02532">
    <property type="entry name" value="IV_pilin_GFxxxE"/>
    <property type="match status" value="1"/>
</dbReference>
<accession>A0A1D8IRI0</accession>
<organism evidence="9 10">
    <name type="scientific">Acidihalobacter yilgarnensis</name>
    <dbReference type="NCBI Taxonomy" id="2819280"/>
    <lineage>
        <taxon>Bacteria</taxon>
        <taxon>Pseudomonadati</taxon>
        <taxon>Pseudomonadota</taxon>
        <taxon>Gammaproteobacteria</taxon>
        <taxon>Chromatiales</taxon>
        <taxon>Ectothiorhodospiraceae</taxon>
        <taxon>Acidihalobacter</taxon>
    </lineage>
</organism>
<dbReference type="GO" id="GO:0044096">
    <property type="term" value="C:type IV pilus"/>
    <property type="evidence" value="ECO:0007669"/>
    <property type="project" value="TreeGrafter"/>
</dbReference>
<dbReference type="PANTHER" id="PTHR30093:SF34">
    <property type="entry name" value="PREPILIN PEPTIDASE-DEPENDENT PROTEIN D"/>
    <property type="match status" value="1"/>
</dbReference>
<dbReference type="InterPro" id="IPR001082">
    <property type="entry name" value="Pilin"/>
</dbReference>
<dbReference type="AlphaFoldDB" id="A0A1D8IRI0"/>
<evidence type="ECO:0000256" key="2">
    <source>
        <dbReference type="ARBA" id="ARBA00005233"/>
    </source>
</evidence>
<proteinExistence type="inferred from homology"/>
<dbReference type="GO" id="GO:0007155">
    <property type="term" value="P:cell adhesion"/>
    <property type="evidence" value="ECO:0007669"/>
    <property type="project" value="InterPro"/>
</dbReference>
<dbReference type="Pfam" id="PF07963">
    <property type="entry name" value="N_methyl"/>
    <property type="match status" value="1"/>
</dbReference>
<dbReference type="KEGG" id="aprs:BI364_14400"/>
<dbReference type="Gene3D" id="3.30.700.10">
    <property type="entry name" value="Glycoprotein, Type 4 Pilin"/>
    <property type="match status" value="1"/>
</dbReference>
<sequence length="156" mass="16270">MSEQRQKGFTLIELMIVVAIIGILAAIAIPAYQDYTIRAKVTEGLNLAGAAKSAIWDTYGNLGTFPTVGGNASYGLPATIAGTNTSNVTIGSQGLITITYKNNLGGAANGKTLLLQPWTHGGVIEWICYAANKPAQTPLSTNTATLPGKYAPAICR</sequence>
<evidence type="ECO:0008006" key="11">
    <source>
        <dbReference type="Google" id="ProtNLM"/>
    </source>
</evidence>
<name>A0A1D8IRI0_9GAMM</name>
<evidence type="ECO:0000313" key="9">
    <source>
        <dbReference type="EMBL" id="AOU98984.1"/>
    </source>
</evidence>
<keyword evidence="10" id="KW-1185">Reference proteome</keyword>
<dbReference type="PRINTS" id="PR00885">
    <property type="entry name" value="BCTERIALGSPH"/>
</dbReference>
<comment type="subcellular location">
    <subcellularLocation>
        <location evidence="1">Membrane</location>
        <topology evidence="1">Single-pass membrane protein</topology>
    </subcellularLocation>
</comment>
<dbReference type="SUPFAM" id="SSF54523">
    <property type="entry name" value="Pili subunits"/>
    <property type="match status" value="1"/>
</dbReference>
<dbReference type="Pfam" id="PF00114">
    <property type="entry name" value="Pilin"/>
    <property type="match status" value="1"/>
</dbReference>
<dbReference type="PROSITE" id="PS00409">
    <property type="entry name" value="PROKAR_NTER_METHYL"/>
    <property type="match status" value="1"/>
</dbReference>
<dbReference type="InterPro" id="IPR045584">
    <property type="entry name" value="Pilin-like"/>
</dbReference>
<evidence type="ECO:0000256" key="8">
    <source>
        <dbReference type="SAM" id="Phobius"/>
    </source>
</evidence>
<dbReference type="RefSeq" id="WP_070079337.1">
    <property type="nucleotide sequence ID" value="NZ_CP017415.1"/>
</dbReference>
<evidence type="ECO:0000256" key="6">
    <source>
        <dbReference type="ARBA" id="ARBA00023136"/>
    </source>
</evidence>
<comment type="similarity">
    <text evidence="2 7">Belongs to the N-Me-Phe pilin family.</text>
</comment>